<dbReference type="AlphaFoldDB" id="A0A7C3PI89"/>
<gene>
    <name evidence="1" type="ORF">ENR64_23365</name>
</gene>
<evidence type="ECO:0000313" key="1">
    <source>
        <dbReference type="EMBL" id="HFN00635.1"/>
    </source>
</evidence>
<name>A0A7C3PI89_9CYAN</name>
<comment type="caution">
    <text evidence="1">The sequence shown here is derived from an EMBL/GenBank/DDBJ whole genome shotgun (WGS) entry which is preliminary data.</text>
</comment>
<proteinExistence type="predicted"/>
<accession>A0A7C3PI89</accession>
<protein>
    <submittedName>
        <fullName evidence="1">Uncharacterized protein</fullName>
    </submittedName>
</protein>
<organism evidence="1">
    <name type="scientific">Oscillatoriales cyanobacterium SpSt-418</name>
    <dbReference type="NCBI Taxonomy" id="2282169"/>
    <lineage>
        <taxon>Bacteria</taxon>
        <taxon>Bacillati</taxon>
        <taxon>Cyanobacteriota</taxon>
        <taxon>Cyanophyceae</taxon>
        <taxon>Oscillatoriophycideae</taxon>
        <taxon>Oscillatoriales</taxon>
    </lineage>
</organism>
<sequence length="160" mass="17917">MPKPSTKTGVKDRANLGSEEEICSPLGSIGVGKNFSKKRAFDWSEAEIWGRRSRRSGGLPPAPPLVGALLPYNPRKVVWVGVEWVASQTVRVVSLTLRSRTESTGGVRRRLQRRSPMDVSLTFSSDRYWQWLRRQGQTLKATARFTGLQVNQRHNAGAGW</sequence>
<reference evidence="1" key="1">
    <citation type="journal article" date="2020" name="mSystems">
        <title>Genome- and Community-Level Interaction Insights into Carbon Utilization and Element Cycling Functions of Hydrothermarchaeota in Hydrothermal Sediment.</title>
        <authorList>
            <person name="Zhou Z."/>
            <person name="Liu Y."/>
            <person name="Xu W."/>
            <person name="Pan J."/>
            <person name="Luo Z.H."/>
            <person name="Li M."/>
        </authorList>
    </citation>
    <scope>NUCLEOTIDE SEQUENCE [LARGE SCALE GENOMIC DNA]</scope>
    <source>
        <strain evidence="1">SpSt-418</strain>
    </source>
</reference>
<dbReference type="EMBL" id="DSRU01000335">
    <property type="protein sequence ID" value="HFN00635.1"/>
    <property type="molecule type" value="Genomic_DNA"/>
</dbReference>